<comment type="caution">
    <text evidence="3">The sequence shown here is derived from an EMBL/GenBank/DDBJ whole genome shotgun (WGS) entry which is preliminary data.</text>
</comment>
<feature type="domain" description="PB1-like" evidence="2">
    <location>
        <begin position="75"/>
        <end position="178"/>
    </location>
</feature>
<organism evidence="3 4">
    <name type="scientific">Stylosanthes scabra</name>
    <dbReference type="NCBI Taxonomy" id="79078"/>
    <lineage>
        <taxon>Eukaryota</taxon>
        <taxon>Viridiplantae</taxon>
        <taxon>Streptophyta</taxon>
        <taxon>Embryophyta</taxon>
        <taxon>Tracheophyta</taxon>
        <taxon>Spermatophyta</taxon>
        <taxon>Magnoliopsida</taxon>
        <taxon>eudicotyledons</taxon>
        <taxon>Gunneridae</taxon>
        <taxon>Pentapetalae</taxon>
        <taxon>rosids</taxon>
        <taxon>fabids</taxon>
        <taxon>Fabales</taxon>
        <taxon>Fabaceae</taxon>
        <taxon>Papilionoideae</taxon>
        <taxon>50 kb inversion clade</taxon>
        <taxon>dalbergioids sensu lato</taxon>
        <taxon>Dalbergieae</taxon>
        <taxon>Pterocarpus clade</taxon>
        <taxon>Stylosanthes</taxon>
    </lineage>
</organism>
<accession>A0ABU6REL8</accession>
<keyword evidence="4" id="KW-1185">Reference proteome</keyword>
<reference evidence="3 4" key="1">
    <citation type="journal article" date="2023" name="Plants (Basel)">
        <title>Bridging the Gap: Combining Genomics and Transcriptomics Approaches to Understand Stylosanthes scabra, an Orphan Legume from the Brazilian Caatinga.</title>
        <authorList>
            <person name="Ferreira-Neto J.R.C."/>
            <person name="da Silva M.D."/>
            <person name="Binneck E."/>
            <person name="de Melo N.F."/>
            <person name="da Silva R.H."/>
            <person name="de Melo A.L.T.M."/>
            <person name="Pandolfi V."/>
            <person name="Bustamante F.O."/>
            <person name="Brasileiro-Vidal A.C."/>
            <person name="Benko-Iseppon A.M."/>
        </authorList>
    </citation>
    <scope>NUCLEOTIDE SEQUENCE [LARGE SCALE GENOMIC DNA]</scope>
    <source>
        <tissue evidence="3">Leaves</tissue>
    </source>
</reference>
<gene>
    <name evidence="3" type="ORF">PIB30_038205</name>
</gene>
<dbReference type="EMBL" id="JASCZI010030404">
    <property type="protein sequence ID" value="MED6122264.1"/>
    <property type="molecule type" value="Genomic_DNA"/>
</dbReference>
<feature type="compositionally biased region" description="Basic residues" evidence="1">
    <location>
        <begin position="228"/>
        <end position="245"/>
    </location>
</feature>
<dbReference type="InterPro" id="IPR058594">
    <property type="entry name" value="PB1-like_dom_pln"/>
</dbReference>
<dbReference type="Proteomes" id="UP001341840">
    <property type="component" value="Unassembled WGS sequence"/>
</dbReference>
<evidence type="ECO:0000256" key="1">
    <source>
        <dbReference type="SAM" id="MobiDB-lite"/>
    </source>
</evidence>
<proteinExistence type="predicted"/>
<name>A0ABU6REL8_9FABA</name>
<evidence type="ECO:0000313" key="4">
    <source>
        <dbReference type="Proteomes" id="UP001341840"/>
    </source>
</evidence>
<protein>
    <recommendedName>
        <fullName evidence="2">PB1-like domain-containing protein</fullName>
    </recommendedName>
</protein>
<evidence type="ECO:0000313" key="3">
    <source>
        <dbReference type="EMBL" id="MED6122264.1"/>
    </source>
</evidence>
<evidence type="ECO:0000259" key="2">
    <source>
        <dbReference type="Pfam" id="PF26130"/>
    </source>
</evidence>
<sequence length="245" mass="27534">MYPRPSGNTTVPLMIKKSRHPCPCVTVPHMSVMLSDELASNGVDVSLKRLNSEVVNIVIASKGRRRRGVRMGDRFVVPVYHHGGNFVRHPNGELVYANGEEKRFEMYELDIDHLNMRDMVTLLEDIGYKSHKALHWFDVTAPEFETGLNELDGDQGICELIDWLRTNKEPEFHIYVEHSISKPILAEDVGDGNCETINLEDDGDNAAEGDALKEPSPGSDVEVNAKQSNKKRKVSSPKKMSHQLT</sequence>
<feature type="region of interest" description="Disordered" evidence="1">
    <location>
        <begin position="200"/>
        <end position="245"/>
    </location>
</feature>
<dbReference type="Pfam" id="PF26130">
    <property type="entry name" value="PB1-like"/>
    <property type="match status" value="1"/>
</dbReference>